<dbReference type="EMBL" id="CM001561">
    <property type="protein sequence ID" value="EJZ59274.1"/>
    <property type="molecule type" value="Genomic_DNA"/>
</dbReference>
<dbReference type="RefSeq" id="WP_003226707.1">
    <property type="nucleotide sequence ID" value="NZ_CM001561.1"/>
</dbReference>
<dbReference type="InterPro" id="IPR036641">
    <property type="entry name" value="HPT_dom_sf"/>
</dbReference>
<dbReference type="GO" id="GO:0000160">
    <property type="term" value="P:phosphorelay signal transduction system"/>
    <property type="evidence" value="ECO:0007669"/>
    <property type="project" value="InterPro"/>
</dbReference>
<protein>
    <recommendedName>
        <fullName evidence="3">CheA signal transduction histidine kinase</fullName>
    </recommendedName>
</protein>
<evidence type="ECO:0000313" key="2">
    <source>
        <dbReference type="Proteomes" id="UP000006045"/>
    </source>
</evidence>
<evidence type="ECO:0008006" key="3">
    <source>
        <dbReference type="Google" id="ProtNLM"/>
    </source>
</evidence>
<organism evidence="1 2">
    <name type="scientific">Pseudomonas fluorescens R124</name>
    <dbReference type="NCBI Taxonomy" id="743713"/>
    <lineage>
        <taxon>Bacteria</taxon>
        <taxon>Pseudomonadati</taxon>
        <taxon>Pseudomonadota</taxon>
        <taxon>Gammaproteobacteria</taxon>
        <taxon>Pseudomonadales</taxon>
        <taxon>Pseudomonadaceae</taxon>
        <taxon>Pseudomonas</taxon>
    </lineage>
</organism>
<proteinExistence type="predicted"/>
<dbReference type="OrthoDB" id="7019156at2"/>
<dbReference type="SUPFAM" id="SSF47226">
    <property type="entry name" value="Histidine-containing phosphotransfer domain, HPT domain"/>
    <property type="match status" value="1"/>
</dbReference>
<name>A0A7U9GTL9_PSEFL</name>
<dbReference type="Proteomes" id="UP000006045">
    <property type="component" value="Chromosome"/>
</dbReference>
<dbReference type="Gene3D" id="1.20.120.160">
    <property type="entry name" value="HPT domain"/>
    <property type="match status" value="1"/>
</dbReference>
<gene>
    <name evidence="1" type="ORF">I1A_003615</name>
</gene>
<dbReference type="AlphaFoldDB" id="A0A7U9GTL9"/>
<reference evidence="1 2" key="1">
    <citation type="submission" date="2012-08" db="EMBL/GenBank/DDBJ databases">
        <title>The genome of cave-isolated P. fluorescens strain R124 demonstrates phenotypic adaptation to the mineral environment.</title>
        <authorList>
            <person name="Barton M.D."/>
            <person name="Petronio M."/>
            <person name="Giarrizzo J.G."/>
            <person name="Bowling B.V."/>
            <person name="Barton H.A."/>
        </authorList>
    </citation>
    <scope>NUCLEOTIDE SEQUENCE [LARGE SCALE GENOMIC DNA]</scope>
    <source>
        <strain evidence="1 2">R124</strain>
    </source>
</reference>
<sequence>MPIDRKDWAQRFPEFLVEAETLLAKSEECLSHLQLISNDKDAIDCMRSTLLKLASRAEALALEAISEFSLHIHSLLDHAPEHIDLHAQALDALKDCFTLMAWQIELVDQNTGQLSLDASEQTSLIEAFAFQVGQGEFQPSLANQPLSLMSYSERQA</sequence>
<evidence type="ECO:0000313" key="1">
    <source>
        <dbReference type="EMBL" id="EJZ59274.1"/>
    </source>
</evidence>
<accession>A0A7U9GTL9</accession>